<feature type="transmembrane region" description="Helical" evidence="1">
    <location>
        <begin position="12"/>
        <end position="33"/>
    </location>
</feature>
<gene>
    <name evidence="2" type="ORF">E6H00_09545</name>
</gene>
<dbReference type="Proteomes" id="UP000318509">
    <property type="component" value="Unassembled WGS sequence"/>
</dbReference>
<evidence type="ECO:0000313" key="2">
    <source>
        <dbReference type="EMBL" id="TMI89586.1"/>
    </source>
</evidence>
<feature type="transmembrane region" description="Helical" evidence="1">
    <location>
        <begin position="45"/>
        <end position="65"/>
    </location>
</feature>
<organism evidence="2 3">
    <name type="scientific">Candidatus Segetimicrobium genomatis</name>
    <dbReference type="NCBI Taxonomy" id="2569760"/>
    <lineage>
        <taxon>Bacteria</taxon>
        <taxon>Bacillati</taxon>
        <taxon>Candidatus Sysuimicrobiota</taxon>
        <taxon>Candidatus Sysuimicrobiia</taxon>
        <taxon>Candidatus Sysuimicrobiales</taxon>
        <taxon>Candidatus Segetimicrobiaceae</taxon>
        <taxon>Candidatus Segetimicrobium</taxon>
    </lineage>
</organism>
<dbReference type="AlphaFoldDB" id="A0A537K253"/>
<name>A0A537K253_9BACT</name>
<proteinExistence type="predicted"/>
<dbReference type="EMBL" id="VBAK01000121">
    <property type="protein sequence ID" value="TMI89586.1"/>
    <property type="molecule type" value="Genomic_DNA"/>
</dbReference>
<evidence type="ECO:0000313" key="3">
    <source>
        <dbReference type="Proteomes" id="UP000318509"/>
    </source>
</evidence>
<keyword evidence="1" id="KW-0812">Transmembrane</keyword>
<keyword evidence="1" id="KW-0472">Membrane</keyword>
<keyword evidence="1" id="KW-1133">Transmembrane helix</keyword>
<comment type="caution">
    <text evidence="2">The sequence shown here is derived from an EMBL/GenBank/DDBJ whole genome shotgun (WGS) entry which is preliminary data.</text>
</comment>
<accession>A0A537K253</accession>
<reference evidence="2 3" key="1">
    <citation type="journal article" date="2019" name="Nat. Microbiol.">
        <title>Mediterranean grassland soil C-N compound turnover is dependent on rainfall and depth, and is mediated by genomically divergent microorganisms.</title>
        <authorList>
            <person name="Diamond S."/>
            <person name="Andeer P.F."/>
            <person name="Li Z."/>
            <person name="Crits-Christoph A."/>
            <person name="Burstein D."/>
            <person name="Anantharaman K."/>
            <person name="Lane K.R."/>
            <person name="Thomas B.C."/>
            <person name="Pan C."/>
            <person name="Northen T.R."/>
            <person name="Banfield J.F."/>
        </authorList>
    </citation>
    <scope>NUCLEOTIDE SEQUENCE [LARGE SCALE GENOMIC DNA]</scope>
    <source>
        <strain evidence="2">NP_3</strain>
    </source>
</reference>
<sequence>MTGVDNDRAAAYGMWIALLSLVSLVCVIGIAWAELTSPGHPGHRLLGGGLIGVVLLAYSFILLFLRKGGFTGV</sequence>
<evidence type="ECO:0000256" key="1">
    <source>
        <dbReference type="SAM" id="Phobius"/>
    </source>
</evidence>
<protein>
    <submittedName>
        <fullName evidence="2">Uncharacterized protein</fullName>
    </submittedName>
</protein>